<proteinExistence type="predicted"/>
<sequence>MKLLALAAVLSLPLAVHAESTATAQLNNFRVEVIDLDLNDGIQAALTLTDSGTLLAAGYYPDLGTLPDPVQYATDGTAQIIVQQGYSTATLDGANVNASATFTGSQGEVFAQALGGHQFTLTANTQLVLRGDAGVTATFDASRYGFSHAMTFISYTGADGSEVLLSDVIASTNADSIDRELSVTFSTGGQSVSGNYGYLVGAIGTVSAVPEPSTYAMLALGLAGIGLQARRKRAVKQAGK</sequence>
<keyword evidence="4" id="KW-1185">Reference proteome</keyword>
<dbReference type="Proteomes" id="UP000622638">
    <property type="component" value="Unassembled WGS sequence"/>
</dbReference>
<evidence type="ECO:0000259" key="2">
    <source>
        <dbReference type="Pfam" id="PF07589"/>
    </source>
</evidence>
<feature type="domain" description="Ice-binding protein C-terminal" evidence="2">
    <location>
        <begin position="208"/>
        <end position="231"/>
    </location>
</feature>
<organism evidence="3 4">
    <name type="scientific">Pseudoduganella buxea</name>
    <dbReference type="NCBI Taxonomy" id="1949069"/>
    <lineage>
        <taxon>Bacteria</taxon>
        <taxon>Pseudomonadati</taxon>
        <taxon>Pseudomonadota</taxon>
        <taxon>Betaproteobacteria</taxon>
        <taxon>Burkholderiales</taxon>
        <taxon>Oxalobacteraceae</taxon>
        <taxon>Telluria group</taxon>
        <taxon>Pseudoduganella</taxon>
    </lineage>
</organism>
<comment type="caution">
    <text evidence="3">The sequence shown here is derived from an EMBL/GenBank/DDBJ whole genome shotgun (WGS) entry which is preliminary data.</text>
</comment>
<dbReference type="InterPro" id="IPR013424">
    <property type="entry name" value="Ice-binding_C"/>
</dbReference>
<keyword evidence="1" id="KW-0732">Signal</keyword>
<evidence type="ECO:0000313" key="3">
    <source>
        <dbReference type="EMBL" id="GGB92415.1"/>
    </source>
</evidence>
<feature type="chain" id="PRO_5045199264" description="Ice-binding protein C-terminal domain-containing protein" evidence="1">
    <location>
        <begin position="19"/>
        <end position="240"/>
    </location>
</feature>
<dbReference type="EMBL" id="BMKG01000004">
    <property type="protein sequence ID" value="GGB92415.1"/>
    <property type="molecule type" value="Genomic_DNA"/>
</dbReference>
<evidence type="ECO:0000256" key="1">
    <source>
        <dbReference type="SAM" id="SignalP"/>
    </source>
</evidence>
<evidence type="ECO:0000313" key="4">
    <source>
        <dbReference type="Proteomes" id="UP000622638"/>
    </source>
</evidence>
<gene>
    <name evidence="3" type="ORF">GCM10011572_13000</name>
</gene>
<dbReference type="NCBIfam" id="TIGR02595">
    <property type="entry name" value="PEP_CTERM"/>
    <property type="match status" value="1"/>
</dbReference>
<protein>
    <recommendedName>
        <fullName evidence="2">Ice-binding protein C-terminal domain-containing protein</fullName>
    </recommendedName>
</protein>
<accession>A0ABQ1K9J9</accession>
<dbReference type="Pfam" id="PF07589">
    <property type="entry name" value="PEP-CTERM"/>
    <property type="match status" value="1"/>
</dbReference>
<name>A0ABQ1K9J9_9BURK</name>
<dbReference type="RefSeq" id="WP_229417555.1">
    <property type="nucleotide sequence ID" value="NZ_BMKG01000004.1"/>
</dbReference>
<feature type="signal peptide" evidence="1">
    <location>
        <begin position="1"/>
        <end position="18"/>
    </location>
</feature>
<reference evidence="4" key="1">
    <citation type="journal article" date="2019" name="Int. J. Syst. Evol. Microbiol.">
        <title>The Global Catalogue of Microorganisms (GCM) 10K type strain sequencing project: providing services to taxonomists for standard genome sequencing and annotation.</title>
        <authorList>
            <consortium name="The Broad Institute Genomics Platform"/>
            <consortium name="The Broad Institute Genome Sequencing Center for Infectious Disease"/>
            <person name="Wu L."/>
            <person name="Ma J."/>
        </authorList>
    </citation>
    <scope>NUCLEOTIDE SEQUENCE [LARGE SCALE GENOMIC DNA]</scope>
    <source>
        <strain evidence="4">CGMCC 1.15931</strain>
    </source>
</reference>